<evidence type="ECO:0000256" key="5">
    <source>
        <dbReference type="ARBA" id="ARBA00023242"/>
    </source>
</evidence>
<reference evidence="9" key="4">
    <citation type="submission" date="2025-08" db="UniProtKB">
        <authorList>
            <consortium name="Ensembl"/>
        </authorList>
    </citation>
    <scope>IDENTIFICATION</scope>
</reference>
<dbReference type="Gene3D" id="4.10.280.10">
    <property type="entry name" value="Helix-loop-helix DNA-binding domain"/>
    <property type="match status" value="1"/>
</dbReference>
<comment type="subcellular location">
    <subcellularLocation>
        <location evidence="1">Nucleus</location>
    </subcellularLocation>
</comment>
<gene>
    <name evidence="9" type="primary">her3</name>
</gene>
<dbReference type="PROSITE" id="PS51054">
    <property type="entry name" value="ORANGE"/>
    <property type="match status" value="1"/>
</dbReference>
<evidence type="ECO:0000256" key="1">
    <source>
        <dbReference type="ARBA" id="ARBA00004123"/>
    </source>
</evidence>
<keyword evidence="3" id="KW-0805">Transcription regulation</keyword>
<evidence type="ECO:0000256" key="3">
    <source>
        <dbReference type="ARBA" id="ARBA00023015"/>
    </source>
</evidence>
<dbReference type="Pfam" id="PF00010">
    <property type="entry name" value="HLH"/>
    <property type="match status" value="1"/>
</dbReference>
<reference evidence="10" key="3">
    <citation type="journal article" date="2014" name="Nature">
        <title>Elephant shark genome provides unique insights into gnathostome evolution.</title>
        <authorList>
            <consortium name="International Elephant Shark Genome Sequencing Consortium"/>
            <person name="Venkatesh B."/>
            <person name="Lee A.P."/>
            <person name="Ravi V."/>
            <person name="Maurya A.K."/>
            <person name="Lian M.M."/>
            <person name="Swann J.B."/>
            <person name="Ohta Y."/>
            <person name="Flajnik M.F."/>
            <person name="Sutoh Y."/>
            <person name="Kasahara M."/>
            <person name="Hoon S."/>
            <person name="Gangu V."/>
            <person name="Roy S.W."/>
            <person name="Irimia M."/>
            <person name="Korzh V."/>
            <person name="Kondrychyn I."/>
            <person name="Lim Z.W."/>
            <person name="Tay B.H."/>
            <person name="Tohari S."/>
            <person name="Kong K.W."/>
            <person name="Ho S."/>
            <person name="Lorente-Galdos B."/>
            <person name="Quilez J."/>
            <person name="Marques-Bonet T."/>
            <person name="Raney B.J."/>
            <person name="Ingham P.W."/>
            <person name="Tay A."/>
            <person name="Hillier L.W."/>
            <person name="Minx P."/>
            <person name="Boehm T."/>
            <person name="Wilson R.K."/>
            <person name="Brenner S."/>
            <person name="Warren W.C."/>
        </authorList>
    </citation>
    <scope>NUCLEOTIDE SEQUENCE [LARGE SCALE GENOMIC DNA]</scope>
</reference>
<keyword evidence="2" id="KW-0678">Repressor</keyword>
<dbReference type="InterPro" id="IPR011598">
    <property type="entry name" value="bHLH_dom"/>
</dbReference>
<dbReference type="GO" id="GO:0006355">
    <property type="term" value="P:regulation of DNA-templated transcription"/>
    <property type="evidence" value="ECO:0007669"/>
    <property type="project" value="InterPro"/>
</dbReference>
<sequence>MEKKRRARINECLLQLKSLLEIQYSNSIRKRKLEKADILELTVKHLRSLQSSGQGETALGVAEFQSGFRSCLNGVSQYLLRSDNTDQHVRLGMLNHLVNSFPVFSGSSGFSTAESVCLPEATSVPGPHYVRIRPAVAGESPNQGSALTATPGAPATDQRKHATLCSDSRSVWRPW</sequence>
<dbReference type="GO" id="GO:0003677">
    <property type="term" value="F:DNA binding"/>
    <property type="evidence" value="ECO:0007669"/>
    <property type="project" value="InterPro"/>
</dbReference>
<keyword evidence="4" id="KW-0804">Transcription</keyword>
<proteinExistence type="predicted"/>
<dbReference type="Ensembl" id="ENSCMIT00000009704.1">
    <property type="protein sequence ID" value="ENSCMIP00000009446.1"/>
    <property type="gene ID" value="ENSCMIG00000005005.1"/>
</dbReference>
<dbReference type="Pfam" id="PF07527">
    <property type="entry name" value="Hairy_orange"/>
    <property type="match status" value="1"/>
</dbReference>
<evidence type="ECO:0000313" key="9">
    <source>
        <dbReference type="Ensembl" id="ENSCMIP00000009446.1"/>
    </source>
</evidence>
<evidence type="ECO:0000256" key="4">
    <source>
        <dbReference type="ARBA" id="ARBA00023163"/>
    </source>
</evidence>
<protein>
    <submittedName>
        <fullName evidence="9">Uncharacterized protein</fullName>
    </submittedName>
</protein>
<dbReference type="SMART" id="SM00353">
    <property type="entry name" value="HLH"/>
    <property type="match status" value="1"/>
</dbReference>
<dbReference type="PANTHER" id="PTHR10985">
    <property type="entry name" value="BASIC HELIX-LOOP-HELIX TRANSCRIPTION FACTOR, HES-RELATED"/>
    <property type="match status" value="1"/>
</dbReference>
<dbReference type="CDD" id="cd18933">
    <property type="entry name" value="bHLH-O_HES3"/>
    <property type="match status" value="1"/>
</dbReference>
<reference evidence="10" key="2">
    <citation type="journal article" date="2007" name="PLoS Biol.">
        <title>Survey sequencing and comparative analysis of the elephant shark (Callorhinchus milii) genome.</title>
        <authorList>
            <person name="Venkatesh B."/>
            <person name="Kirkness E.F."/>
            <person name="Loh Y.H."/>
            <person name="Halpern A.L."/>
            <person name="Lee A.P."/>
            <person name="Johnson J."/>
            <person name="Dandona N."/>
            <person name="Viswanathan L.D."/>
            <person name="Tay A."/>
            <person name="Venter J.C."/>
            <person name="Strausberg R.L."/>
            <person name="Brenner S."/>
        </authorList>
    </citation>
    <scope>NUCLEOTIDE SEQUENCE [LARGE SCALE GENOMIC DNA]</scope>
</reference>
<feature type="domain" description="BHLH" evidence="7">
    <location>
        <begin position="1"/>
        <end position="49"/>
    </location>
</feature>
<dbReference type="Gene3D" id="6.10.250.980">
    <property type="match status" value="1"/>
</dbReference>
<evidence type="ECO:0000256" key="6">
    <source>
        <dbReference type="SAM" id="MobiDB-lite"/>
    </source>
</evidence>
<evidence type="ECO:0000313" key="10">
    <source>
        <dbReference type="Proteomes" id="UP000314986"/>
    </source>
</evidence>
<evidence type="ECO:0000256" key="2">
    <source>
        <dbReference type="ARBA" id="ARBA00022491"/>
    </source>
</evidence>
<dbReference type="InterPro" id="IPR050370">
    <property type="entry name" value="HES_HEY"/>
</dbReference>
<organism evidence="9 10">
    <name type="scientific">Callorhinchus milii</name>
    <name type="common">Ghost shark</name>
    <dbReference type="NCBI Taxonomy" id="7868"/>
    <lineage>
        <taxon>Eukaryota</taxon>
        <taxon>Metazoa</taxon>
        <taxon>Chordata</taxon>
        <taxon>Craniata</taxon>
        <taxon>Vertebrata</taxon>
        <taxon>Chondrichthyes</taxon>
        <taxon>Holocephali</taxon>
        <taxon>Chimaeriformes</taxon>
        <taxon>Callorhinchidae</taxon>
        <taxon>Callorhinchus</taxon>
    </lineage>
</organism>
<dbReference type="GeneTree" id="ENSGT00730000111482"/>
<dbReference type="PROSITE" id="PS50888">
    <property type="entry name" value="BHLH"/>
    <property type="match status" value="1"/>
</dbReference>
<feature type="domain" description="Orange" evidence="8">
    <location>
        <begin position="64"/>
        <end position="97"/>
    </location>
</feature>
<feature type="region of interest" description="Disordered" evidence="6">
    <location>
        <begin position="139"/>
        <end position="161"/>
    </location>
</feature>
<keyword evidence="10" id="KW-1185">Reference proteome</keyword>
<dbReference type="GO" id="GO:0046983">
    <property type="term" value="F:protein dimerization activity"/>
    <property type="evidence" value="ECO:0007669"/>
    <property type="project" value="InterPro"/>
</dbReference>
<evidence type="ECO:0000259" key="7">
    <source>
        <dbReference type="PROSITE" id="PS50888"/>
    </source>
</evidence>
<reference evidence="9" key="5">
    <citation type="submission" date="2025-09" db="UniProtKB">
        <authorList>
            <consortium name="Ensembl"/>
        </authorList>
    </citation>
    <scope>IDENTIFICATION</scope>
</reference>
<dbReference type="GO" id="GO:0005634">
    <property type="term" value="C:nucleus"/>
    <property type="evidence" value="ECO:0007669"/>
    <property type="project" value="UniProtKB-SubCell"/>
</dbReference>
<accession>A0A4W3H0X1</accession>
<dbReference type="SUPFAM" id="SSF47459">
    <property type="entry name" value="HLH, helix-loop-helix DNA-binding domain"/>
    <property type="match status" value="1"/>
</dbReference>
<dbReference type="InParanoid" id="A0A4W3H0X1"/>
<name>A0A4W3H0X1_CALMI</name>
<keyword evidence="5" id="KW-0539">Nucleus</keyword>
<dbReference type="InterPro" id="IPR003650">
    <property type="entry name" value="Orange_dom"/>
</dbReference>
<dbReference type="SUPFAM" id="SSF158457">
    <property type="entry name" value="Orange domain-like"/>
    <property type="match status" value="1"/>
</dbReference>
<dbReference type="AlphaFoldDB" id="A0A4W3H0X1"/>
<dbReference type="InterPro" id="IPR036638">
    <property type="entry name" value="HLH_DNA-bd_sf"/>
</dbReference>
<reference evidence="10" key="1">
    <citation type="journal article" date="2006" name="Science">
        <title>Ancient noncoding elements conserved in the human genome.</title>
        <authorList>
            <person name="Venkatesh B."/>
            <person name="Kirkness E.F."/>
            <person name="Loh Y.H."/>
            <person name="Halpern A.L."/>
            <person name="Lee A.P."/>
            <person name="Johnson J."/>
            <person name="Dandona N."/>
            <person name="Viswanathan L.D."/>
            <person name="Tay A."/>
            <person name="Venter J.C."/>
            <person name="Strausberg R.L."/>
            <person name="Brenner S."/>
        </authorList>
    </citation>
    <scope>NUCLEOTIDE SEQUENCE [LARGE SCALE GENOMIC DNA]</scope>
</reference>
<dbReference type="STRING" id="7868.ENSCMIP00000009446"/>
<dbReference type="Proteomes" id="UP000314986">
    <property type="component" value="Unassembled WGS sequence"/>
</dbReference>
<evidence type="ECO:0000259" key="8">
    <source>
        <dbReference type="PROSITE" id="PS51054"/>
    </source>
</evidence>